<protein>
    <submittedName>
        <fullName evidence="1">Uncharacterized protein</fullName>
    </submittedName>
</protein>
<dbReference type="RefSeq" id="WP_123779742.1">
    <property type="nucleotide sequence ID" value="NZ_RKMG01000009.1"/>
</dbReference>
<proteinExistence type="predicted"/>
<comment type="caution">
    <text evidence="1">The sequence shown here is derived from an EMBL/GenBank/DDBJ whole genome shotgun (WGS) entry which is preliminary data.</text>
</comment>
<evidence type="ECO:0000313" key="1">
    <source>
        <dbReference type="EMBL" id="RPA60779.1"/>
    </source>
</evidence>
<dbReference type="OrthoDB" id="2918624at2"/>
<accession>A0A3N4GDB3</accession>
<keyword evidence="2" id="KW-1185">Reference proteome</keyword>
<dbReference type="EMBL" id="RKMG01000009">
    <property type="protein sequence ID" value="RPA60779.1"/>
    <property type="molecule type" value="Genomic_DNA"/>
</dbReference>
<dbReference type="AlphaFoldDB" id="A0A3N4GDB3"/>
<sequence>MIIFNSRKDLLMDDNLSWTEAIIDEAVQKANNYATIALLKKIKAEIAETDKRIAQAQGKLDGISWNHEEW</sequence>
<reference evidence="1 2" key="1">
    <citation type="submission" date="2018-11" db="EMBL/GenBank/DDBJ databases">
        <title>Aerococcus sp. SJQ22, whole genome shotgun sequence.</title>
        <authorList>
            <person name="Sun L."/>
            <person name="Gao X."/>
            <person name="Chen W."/>
            <person name="Huang K."/>
        </authorList>
    </citation>
    <scope>NUCLEOTIDE SEQUENCE [LARGE SCALE GENOMIC DNA]</scope>
    <source>
        <strain evidence="1 2">SJQ22</strain>
    </source>
</reference>
<name>A0A3N4GDB3_9LACT</name>
<gene>
    <name evidence="1" type="ORF">EF384_04240</name>
</gene>
<evidence type="ECO:0000313" key="2">
    <source>
        <dbReference type="Proteomes" id="UP000273977"/>
    </source>
</evidence>
<organism evidence="1 2">
    <name type="scientific">Aerococcus agrisoli</name>
    <dbReference type="NCBI Taxonomy" id="2487350"/>
    <lineage>
        <taxon>Bacteria</taxon>
        <taxon>Bacillati</taxon>
        <taxon>Bacillota</taxon>
        <taxon>Bacilli</taxon>
        <taxon>Lactobacillales</taxon>
        <taxon>Aerococcaceae</taxon>
        <taxon>Aerococcus</taxon>
    </lineage>
</organism>
<dbReference type="Proteomes" id="UP000273977">
    <property type="component" value="Unassembled WGS sequence"/>
</dbReference>